<keyword evidence="3" id="KW-0808">Transferase</keyword>
<dbReference type="EMBL" id="MLJW01000236">
    <property type="protein sequence ID" value="OIQ92270.1"/>
    <property type="molecule type" value="Genomic_DNA"/>
</dbReference>
<dbReference type="NCBIfam" id="TIGR00229">
    <property type="entry name" value="sensory_box"/>
    <property type="match status" value="1"/>
</dbReference>
<dbReference type="PROSITE" id="PS50113">
    <property type="entry name" value="PAC"/>
    <property type="match status" value="1"/>
</dbReference>
<dbReference type="Gene3D" id="3.30.450.20">
    <property type="entry name" value="PAS domain"/>
    <property type="match status" value="1"/>
</dbReference>
<accession>A0A1J5R8C0</accession>
<dbReference type="SMART" id="SM00091">
    <property type="entry name" value="PAS"/>
    <property type="match status" value="1"/>
</dbReference>
<dbReference type="CDD" id="cd00130">
    <property type="entry name" value="PAS"/>
    <property type="match status" value="1"/>
</dbReference>
<dbReference type="EC" id="2.7.13.3" evidence="3"/>
<evidence type="ECO:0000313" key="3">
    <source>
        <dbReference type="EMBL" id="OIQ92270.1"/>
    </source>
</evidence>
<protein>
    <submittedName>
        <fullName evidence="3">Sensor protein FixL</fullName>
        <ecNumber evidence="3">2.7.13.3</ecNumber>
    </submittedName>
</protein>
<dbReference type="InterPro" id="IPR052155">
    <property type="entry name" value="Biofilm_reg_signaling"/>
</dbReference>
<dbReference type="InterPro" id="IPR013767">
    <property type="entry name" value="PAS_fold"/>
</dbReference>
<feature type="domain" description="PAC" evidence="2">
    <location>
        <begin position="95"/>
        <end position="147"/>
    </location>
</feature>
<evidence type="ECO:0000259" key="2">
    <source>
        <dbReference type="PROSITE" id="PS50113"/>
    </source>
</evidence>
<dbReference type="PANTHER" id="PTHR44757">
    <property type="entry name" value="DIGUANYLATE CYCLASE DGCP"/>
    <property type="match status" value="1"/>
</dbReference>
<reference evidence="3" key="1">
    <citation type="submission" date="2016-10" db="EMBL/GenBank/DDBJ databases">
        <title>Sequence of Gallionella enrichment culture.</title>
        <authorList>
            <person name="Poehlein A."/>
            <person name="Muehling M."/>
            <person name="Daniel R."/>
        </authorList>
    </citation>
    <scope>NUCLEOTIDE SEQUENCE</scope>
</reference>
<feature type="domain" description="PAS" evidence="1">
    <location>
        <begin position="18"/>
        <end position="88"/>
    </location>
</feature>
<sequence>MNQERVEVPGPKPTRETESELFRAIVEQAGEAVIFADRDGAIRVWNRGAESIFGYAAAEVMGASLDVIIPERFRRAHWEGFHRAIASGQTKYGDRVLTTRSVHKNGGKLYLDMSFGVITNAAGEVVGALAVARDCTARQLADNALQARVAALEKNGPES</sequence>
<organism evidence="3">
    <name type="scientific">mine drainage metagenome</name>
    <dbReference type="NCBI Taxonomy" id="410659"/>
    <lineage>
        <taxon>unclassified sequences</taxon>
        <taxon>metagenomes</taxon>
        <taxon>ecological metagenomes</taxon>
    </lineage>
</organism>
<dbReference type="InterPro" id="IPR035965">
    <property type="entry name" value="PAS-like_dom_sf"/>
</dbReference>
<dbReference type="PROSITE" id="PS50112">
    <property type="entry name" value="PAS"/>
    <property type="match status" value="1"/>
</dbReference>
<dbReference type="GO" id="GO:0006355">
    <property type="term" value="P:regulation of DNA-templated transcription"/>
    <property type="evidence" value="ECO:0007669"/>
    <property type="project" value="InterPro"/>
</dbReference>
<dbReference type="PANTHER" id="PTHR44757:SF2">
    <property type="entry name" value="BIOFILM ARCHITECTURE MAINTENANCE PROTEIN MBAA"/>
    <property type="match status" value="1"/>
</dbReference>
<dbReference type="InterPro" id="IPR000014">
    <property type="entry name" value="PAS"/>
</dbReference>
<dbReference type="GO" id="GO:0004673">
    <property type="term" value="F:protein histidine kinase activity"/>
    <property type="evidence" value="ECO:0007669"/>
    <property type="project" value="UniProtKB-EC"/>
</dbReference>
<dbReference type="Pfam" id="PF00989">
    <property type="entry name" value="PAS"/>
    <property type="match status" value="1"/>
</dbReference>
<gene>
    <name evidence="3" type="primary">fixL_12</name>
    <name evidence="3" type="ORF">GALL_257860</name>
</gene>
<evidence type="ECO:0000259" key="1">
    <source>
        <dbReference type="PROSITE" id="PS50112"/>
    </source>
</evidence>
<comment type="caution">
    <text evidence="3">The sequence shown here is derived from an EMBL/GenBank/DDBJ whole genome shotgun (WGS) entry which is preliminary data.</text>
</comment>
<dbReference type="SUPFAM" id="SSF55785">
    <property type="entry name" value="PYP-like sensor domain (PAS domain)"/>
    <property type="match status" value="1"/>
</dbReference>
<dbReference type="InterPro" id="IPR000700">
    <property type="entry name" value="PAS-assoc_C"/>
</dbReference>
<name>A0A1J5R8C0_9ZZZZ</name>
<dbReference type="AlphaFoldDB" id="A0A1J5R8C0"/>
<proteinExistence type="predicted"/>